<accession>A0ABS9BDZ9</accession>
<evidence type="ECO:0008006" key="4">
    <source>
        <dbReference type="Google" id="ProtNLM"/>
    </source>
</evidence>
<keyword evidence="3" id="KW-1185">Reference proteome</keyword>
<gene>
    <name evidence="2" type="ORF">L0U88_01365</name>
</gene>
<dbReference type="RefSeq" id="WP_234863787.1">
    <property type="nucleotide sequence ID" value="NZ_JAKEVY010000001.1"/>
</dbReference>
<protein>
    <recommendedName>
        <fullName evidence="4">DUF2784 domain-containing protein</fullName>
    </recommendedName>
</protein>
<evidence type="ECO:0000256" key="1">
    <source>
        <dbReference type="SAM" id="Phobius"/>
    </source>
</evidence>
<evidence type="ECO:0000313" key="3">
    <source>
        <dbReference type="Proteomes" id="UP001200145"/>
    </source>
</evidence>
<proteinExistence type="predicted"/>
<keyword evidence="1" id="KW-0472">Membrane</keyword>
<comment type="caution">
    <text evidence="2">The sequence shown here is derived from an EMBL/GenBank/DDBJ whole genome shotgun (WGS) entry which is preliminary data.</text>
</comment>
<dbReference type="Proteomes" id="UP001200145">
    <property type="component" value="Unassembled WGS sequence"/>
</dbReference>
<feature type="transmembrane region" description="Helical" evidence="1">
    <location>
        <begin position="93"/>
        <end position="111"/>
    </location>
</feature>
<evidence type="ECO:0000313" key="2">
    <source>
        <dbReference type="EMBL" id="MCF1713273.1"/>
    </source>
</evidence>
<keyword evidence="1" id="KW-1133">Transmembrane helix</keyword>
<keyword evidence="1" id="KW-0812">Transmembrane</keyword>
<feature type="transmembrane region" description="Helical" evidence="1">
    <location>
        <begin position="12"/>
        <end position="33"/>
    </location>
</feature>
<feature type="transmembrane region" description="Helical" evidence="1">
    <location>
        <begin position="39"/>
        <end position="62"/>
    </location>
</feature>
<reference evidence="2 3" key="1">
    <citation type="submission" date="2022-01" db="EMBL/GenBank/DDBJ databases">
        <title>Flavihumibacter sp. nov., isolated from sediment of a river.</title>
        <authorList>
            <person name="Liu H."/>
        </authorList>
    </citation>
    <scope>NUCLEOTIDE SEQUENCE [LARGE SCALE GENOMIC DNA]</scope>
    <source>
        <strain evidence="2 3">RY-1</strain>
    </source>
</reference>
<name>A0ABS9BDZ9_9BACT</name>
<sequence>MNPTTKLRLIKLLHTIIWVFFNFVIFYILYAVIINRIDFWLWLCYGLIVLEGIVLLLFKMYCPLTVWARKYSDSTRHNFDIYLPEWLAKYNKLIYTSIIGVSVGILIYRLIQ</sequence>
<organism evidence="2 3">
    <name type="scientific">Flavihumibacter fluminis</name>
    <dbReference type="NCBI Taxonomy" id="2909236"/>
    <lineage>
        <taxon>Bacteria</taxon>
        <taxon>Pseudomonadati</taxon>
        <taxon>Bacteroidota</taxon>
        <taxon>Chitinophagia</taxon>
        <taxon>Chitinophagales</taxon>
        <taxon>Chitinophagaceae</taxon>
        <taxon>Flavihumibacter</taxon>
    </lineage>
</organism>
<dbReference type="EMBL" id="JAKEVY010000001">
    <property type="protein sequence ID" value="MCF1713273.1"/>
    <property type="molecule type" value="Genomic_DNA"/>
</dbReference>